<sequence length="79" mass="9058">MAITRAYKNTIKYTKQKIKTAQLTRGPGDLRSRRHVGVKTLRPKRVRTPISESSLTWPRFSGGPTLERAGITETCRRFQ</sequence>
<name>A0AAV1RMP8_9ROSI</name>
<evidence type="ECO:0000313" key="2">
    <source>
        <dbReference type="Proteomes" id="UP001314170"/>
    </source>
</evidence>
<keyword evidence="2" id="KW-1185">Reference proteome</keyword>
<comment type="caution">
    <text evidence="1">The sequence shown here is derived from an EMBL/GenBank/DDBJ whole genome shotgun (WGS) entry which is preliminary data.</text>
</comment>
<reference evidence="1 2" key="1">
    <citation type="submission" date="2024-01" db="EMBL/GenBank/DDBJ databases">
        <authorList>
            <person name="Waweru B."/>
        </authorList>
    </citation>
    <scope>NUCLEOTIDE SEQUENCE [LARGE SCALE GENOMIC DNA]</scope>
</reference>
<dbReference type="AlphaFoldDB" id="A0AAV1RMP8"/>
<dbReference type="EMBL" id="CAWUPB010001010">
    <property type="protein sequence ID" value="CAK7337041.1"/>
    <property type="molecule type" value="Genomic_DNA"/>
</dbReference>
<organism evidence="1 2">
    <name type="scientific">Dovyalis caffra</name>
    <dbReference type="NCBI Taxonomy" id="77055"/>
    <lineage>
        <taxon>Eukaryota</taxon>
        <taxon>Viridiplantae</taxon>
        <taxon>Streptophyta</taxon>
        <taxon>Embryophyta</taxon>
        <taxon>Tracheophyta</taxon>
        <taxon>Spermatophyta</taxon>
        <taxon>Magnoliopsida</taxon>
        <taxon>eudicotyledons</taxon>
        <taxon>Gunneridae</taxon>
        <taxon>Pentapetalae</taxon>
        <taxon>rosids</taxon>
        <taxon>fabids</taxon>
        <taxon>Malpighiales</taxon>
        <taxon>Salicaceae</taxon>
        <taxon>Flacourtieae</taxon>
        <taxon>Dovyalis</taxon>
    </lineage>
</organism>
<evidence type="ECO:0000313" key="1">
    <source>
        <dbReference type="EMBL" id="CAK7337041.1"/>
    </source>
</evidence>
<proteinExistence type="predicted"/>
<accession>A0AAV1RMP8</accession>
<gene>
    <name evidence="1" type="ORF">DCAF_LOCUS12068</name>
</gene>
<dbReference type="Proteomes" id="UP001314170">
    <property type="component" value="Unassembled WGS sequence"/>
</dbReference>
<protein>
    <submittedName>
        <fullName evidence="1">Uncharacterized protein</fullName>
    </submittedName>
</protein>